<evidence type="ECO:0000313" key="2">
    <source>
        <dbReference type="EMBL" id="KAH7133214.1"/>
    </source>
</evidence>
<dbReference type="AlphaFoldDB" id="A0A9P9E9T1"/>
<name>A0A9P9E9T1_9HYPO</name>
<accession>A0A9P9E9T1</accession>
<protein>
    <submittedName>
        <fullName evidence="2">Uncharacterized protein</fullName>
    </submittedName>
</protein>
<sequence length="227" mass="24969">MGVISSLDGSQVKWRKRRHRIAVWMGVSVSEHPCFDRHSSHLRGSGPCTEWPQDGGDTGKRLDDSICDTSTTSSGTSHMACHPRVNGRIPGIGRIGVLPKAAFLISQCEELVKKMVPRGERTGEARETIFRIRTGNWQLAIEQGAESSAVATSVVEGTAFACWNAYVISDKADQFGWECGRFQAREWKSKLAGCSPGLWWTGRKSREHPIGWTNPANGDNEMKAGNV</sequence>
<keyword evidence="3" id="KW-1185">Reference proteome</keyword>
<proteinExistence type="predicted"/>
<comment type="caution">
    <text evidence="2">The sequence shown here is derived from an EMBL/GenBank/DDBJ whole genome shotgun (WGS) entry which is preliminary data.</text>
</comment>
<evidence type="ECO:0000313" key="3">
    <source>
        <dbReference type="Proteomes" id="UP000717696"/>
    </source>
</evidence>
<gene>
    <name evidence="2" type="ORF">B0J13DRAFT_529134</name>
</gene>
<reference evidence="2" key="1">
    <citation type="journal article" date="2021" name="Nat. Commun.">
        <title>Genetic determinants of endophytism in the Arabidopsis root mycobiome.</title>
        <authorList>
            <person name="Mesny F."/>
            <person name="Miyauchi S."/>
            <person name="Thiergart T."/>
            <person name="Pickel B."/>
            <person name="Atanasova L."/>
            <person name="Karlsson M."/>
            <person name="Huettel B."/>
            <person name="Barry K.W."/>
            <person name="Haridas S."/>
            <person name="Chen C."/>
            <person name="Bauer D."/>
            <person name="Andreopoulos W."/>
            <person name="Pangilinan J."/>
            <person name="LaButti K."/>
            <person name="Riley R."/>
            <person name="Lipzen A."/>
            <person name="Clum A."/>
            <person name="Drula E."/>
            <person name="Henrissat B."/>
            <person name="Kohler A."/>
            <person name="Grigoriev I.V."/>
            <person name="Martin F.M."/>
            <person name="Hacquard S."/>
        </authorList>
    </citation>
    <scope>NUCLEOTIDE SEQUENCE</scope>
    <source>
        <strain evidence="2">MPI-CAGE-AT-0021</strain>
    </source>
</reference>
<evidence type="ECO:0000256" key="1">
    <source>
        <dbReference type="SAM" id="MobiDB-lite"/>
    </source>
</evidence>
<organism evidence="2 3">
    <name type="scientific">Dactylonectria estremocensis</name>
    <dbReference type="NCBI Taxonomy" id="1079267"/>
    <lineage>
        <taxon>Eukaryota</taxon>
        <taxon>Fungi</taxon>
        <taxon>Dikarya</taxon>
        <taxon>Ascomycota</taxon>
        <taxon>Pezizomycotina</taxon>
        <taxon>Sordariomycetes</taxon>
        <taxon>Hypocreomycetidae</taxon>
        <taxon>Hypocreales</taxon>
        <taxon>Nectriaceae</taxon>
        <taxon>Dactylonectria</taxon>
    </lineage>
</organism>
<dbReference type="Proteomes" id="UP000717696">
    <property type="component" value="Unassembled WGS sequence"/>
</dbReference>
<dbReference type="EMBL" id="JAGMUU010000018">
    <property type="protein sequence ID" value="KAH7133214.1"/>
    <property type="molecule type" value="Genomic_DNA"/>
</dbReference>
<feature type="region of interest" description="Disordered" evidence="1">
    <location>
        <begin position="40"/>
        <end position="66"/>
    </location>
</feature>